<name>A0ABR8PQG6_9CLOT</name>
<feature type="transmembrane region" description="Helical" evidence="1">
    <location>
        <begin position="218"/>
        <end position="239"/>
    </location>
</feature>
<organism evidence="3 4">
    <name type="scientific">Clostridium cibarium</name>
    <dbReference type="NCBI Taxonomy" id="2762247"/>
    <lineage>
        <taxon>Bacteria</taxon>
        <taxon>Bacillati</taxon>
        <taxon>Bacillota</taxon>
        <taxon>Clostridia</taxon>
        <taxon>Eubacteriales</taxon>
        <taxon>Clostridiaceae</taxon>
        <taxon>Clostridium</taxon>
    </lineage>
</organism>
<feature type="transmembrane region" description="Helical" evidence="1">
    <location>
        <begin position="140"/>
        <end position="160"/>
    </location>
</feature>
<feature type="transmembrane region" description="Helical" evidence="1">
    <location>
        <begin position="294"/>
        <end position="313"/>
    </location>
</feature>
<evidence type="ECO:0000259" key="2">
    <source>
        <dbReference type="Pfam" id="PF07670"/>
    </source>
</evidence>
<feature type="transmembrane region" description="Helical" evidence="1">
    <location>
        <begin position="100"/>
        <end position="119"/>
    </location>
</feature>
<feature type="transmembrane region" description="Helical" evidence="1">
    <location>
        <begin position="5"/>
        <end position="22"/>
    </location>
</feature>
<protein>
    <submittedName>
        <fullName evidence="3">Sporulation integral membrane protein YlbJ</fullName>
    </submittedName>
</protein>
<dbReference type="Proteomes" id="UP000627781">
    <property type="component" value="Unassembled WGS sequence"/>
</dbReference>
<accession>A0ABR8PQG6</accession>
<proteinExistence type="predicted"/>
<keyword evidence="4" id="KW-1185">Reference proteome</keyword>
<dbReference type="InterPro" id="IPR011642">
    <property type="entry name" value="Gate_dom"/>
</dbReference>
<feature type="transmembrane region" description="Helical" evidence="1">
    <location>
        <begin position="365"/>
        <end position="384"/>
    </location>
</feature>
<evidence type="ECO:0000313" key="4">
    <source>
        <dbReference type="Proteomes" id="UP000627781"/>
    </source>
</evidence>
<keyword evidence="1" id="KW-0812">Transmembrane</keyword>
<dbReference type="EMBL" id="JACSRA010000004">
    <property type="protein sequence ID" value="MBD7910414.1"/>
    <property type="molecule type" value="Genomic_DNA"/>
</dbReference>
<dbReference type="InterPro" id="IPR014226">
    <property type="entry name" value="Spore_IM_YlbJ"/>
</dbReference>
<feature type="domain" description="Nucleoside transporter/FeoB GTPase Gate" evidence="2">
    <location>
        <begin position="60"/>
        <end position="150"/>
    </location>
</feature>
<dbReference type="NCBIfam" id="TIGR02871">
    <property type="entry name" value="spore_ylbJ"/>
    <property type="match status" value="1"/>
</dbReference>
<dbReference type="RefSeq" id="WP_143314868.1">
    <property type="nucleotide sequence ID" value="NZ_JACSRA010000004.1"/>
</dbReference>
<feature type="transmembrane region" description="Helical" evidence="1">
    <location>
        <begin position="325"/>
        <end position="345"/>
    </location>
</feature>
<evidence type="ECO:0000256" key="1">
    <source>
        <dbReference type="SAM" id="Phobius"/>
    </source>
</evidence>
<reference evidence="3 4" key="1">
    <citation type="submission" date="2020-08" db="EMBL/GenBank/DDBJ databases">
        <title>A Genomic Blueprint of the Chicken Gut Microbiome.</title>
        <authorList>
            <person name="Gilroy R."/>
            <person name="Ravi A."/>
            <person name="Getino M."/>
            <person name="Pursley I."/>
            <person name="Horton D.L."/>
            <person name="Alikhan N.-F."/>
            <person name="Baker D."/>
            <person name="Gharbi K."/>
            <person name="Hall N."/>
            <person name="Watson M."/>
            <person name="Adriaenssens E.M."/>
            <person name="Foster-Nyarko E."/>
            <person name="Jarju S."/>
            <person name="Secka A."/>
            <person name="Antonio M."/>
            <person name="Oren A."/>
            <person name="Chaudhuri R."/>
            <person name="La Ragione R.M."/>
            <person name="Hildebrand F."/>
            <person name="Pallen M.J."/>
        </authorList>
    </citation>
    <scope>NUCLEOTIDE SEQUENCE [LARGE SCALE GENOMIC DNA]</scope>
    <source>
        <strain evidence="3 4">Sa3CVN1</strain>
    </source>
</reference>
<keyword evidence="1" id="KW-1133">Transmembrane helix</keyword>
<feature type="transmembrane region" description="Helical" evidence="1">
    <location>
        <begin position="58"/>
        <end position="80"/>
    </location>
</feature>
<gene>
    <name evidence="3" type="primary">ylbJ</name>
    <name evidence="3" type="ORF">H9661_03485</name>
</gene>
<keyword evidence="1" id="KW-0472">Membrane</keyword>
<evidence type="ECO:0000313" key="3">
    <source>
        <dbReference type="EMBL" id="MBD7910414.1"/>
    </source>
</evidence>
<comment type="caution">
    <text evidence="3">The sequence shown here is derived from an EMBL/GenBank/DDBJ whole genome shotgun (WGS) entry which is preliminary data.</text>
</comment>
<feature type="transmembrane region" description="Helical" evidence="1">
    <location>
        <begin position="166"/>
        <end position="184"/>
    </location>
</feature>
<feature type="transmembrane region" description="Helical" evidence="1">
    <location>
        <begin position="28"/>
        <end position="46"/>
    </location>
</feature>
<dbReference type="Pfam" id="PF07670">
    <property type="entry name" value="Gate"/>
    <property type="match status" value="1"/>
</dbReference>
<sequence length="392" mass="43528">MISIVFLWLLIIILIPILFKMINLKKNYIICFFISIMIVVFLINLEQSMKSAIDGCKLWFKSILPTVLPFTLICNLLISYDGIGLYSKFLGPLFCKPLGLSKNCSFPITASILCGYPLGAKYSSDIYNLGYIDRDEYTRLLNIATNCGPLFIIGPIGTAMLGNIKLSYLLLIANYISPIIIGILTKKHNIYKKTNIPIPKFHAGKNFGEILKESLDQAINTTISIGGFIVIFSIIIGIIKHSANLDMFFNKIELLMHIPVNSLYSVILGSIEITNGCNLIATSNLILPIKLSTISFLCSFSGLCIIAQASSFISKDKISLIKYSLIKLLQGIISFFITLIVSYLFLGSVNASSIFTCDEATIPTFMYFIPLITLLAITLTLKGIKKLFFHIS</sequence>